<dbReference type="AlphaFoldDB" id="A0AAI9V5G3"/>
<comment type="caution">
    <text evidence="7">The sequence shown here is derived from an EMBL/GenBank/DDBJ whole genome shotgun (WGS) entry which is preliminary data.</text>
</comment>
<dbReference type="GO" id="GO:0005506">
    <property type="term" value="F:iron ion binding"/>
    <property type="evidence" value="ECO:0007669"/>
    <property type="project" value="InterPro"/>
</dbReference>
<evidence type="ECO:0000256" key="5">
    <source>
        <dbReference type="ARBA" id="ARBA00023033"/>
    </source>
</evidence>
<feature type="binding site" description="axial binding residue" evidence="6">
    <location>
        <position position="906"/>
    </location>
    <ligand>
        <name>heme</name>
        <dbReference type="ChEBI" id="CHEBI:30413"/>
    </ligand>
    <ligandPart>
        <name>Fe</name>
        <dbReference type="ChEBI" id="CHEBI:18248"/>
    </ligandPart>
</feature>
<protein>
    <submittedName>
        <fullName evidence="7">Uncharacterized protein</fullName>
    </submittedName>
</protein>
<comment type="cofactor">
    <cofactor evidence="1 6">
        <name>heme</name>
        <dbReference type="ChEBI" id="CHEBI:30413"/>
    </cofactor>
</comment>
<dbReference type="InterPro" id="IPR002403">
    <property type="entry name" value="Cyt_P450_E_grp-IV"/>
</dbReference>
<keyword evidence="4 6" id="KW-0408">Iron</keyword>
<dbReference type="EMBL" id="MLGG01000001">
    <property type="protein sequence ID" value="KAK1469806.1"/>
    <property type="molecule type" value="Genomic_DNA"/>
</dbReference>
<dbReference type="GO" id="GO:0020037">
    <property type="term" value="F:heme binding"/>
    <property type="evidence" value="ECO:0007669"/>
    <property type="project" value="InterPro"/>
</dbReference>
<comment type="similarity">
    <text evidence="2">Belongs to the cytochrome P450 family.</text>
</comment>
<evidence type="ECO:0000256" key="6">
    <source>
        <dbReference type="PIRSR" id="PIRSR602403-1"/>
    </source>
</evidence>
<dbReference type="InterPro" id="IPR036396">
    <property type="entry name" value="Cyt_P450_sf"/>
</dbReference>
<dbReference type="InterPro" id="IPR001128">
    <property type="entry name" value="Cyt_P450"/>
</dbReference>
<dbReference type="InterPro" id="IPR027796">
    <property type="entry name" value="OTT_1508_deam-like"/>
</dbReference>
<evidence type="ECO:0000256" key="4">
    <source>
        <dbReference type="ARBA" id="ARBA00023004"/>
    </source>
</evidence>
<dbReference type="CDD" id="cd11040">
    <property type="entry name" value="CYP7_CYP8-like"/>
    <property type="match status" value="1"/>
</dbReference>
<dbReference type="SUPFAM" id="SSF48264">
    <property type="entry name" value="Cytochrome P450"/>
    <property type="match status" value="1"/>
</dbReference>
<name>A0AAI9V5G3_9PEZI</name>
<dbReference type="PANTHER" id="PTHR42037">
    <property type="match status" value="1"/>
</dbReference>
<evidence type="ECO:0000313" key="7">
    <source>
        <dbReference type="EMBL" id="KAK1469806.1"/>
    </source>
</evidence>
<reference evidence="7 8" key="1">
    <citation type="submission" date="2016-10" db="EMBL/GenBank/DDBJ databases">
        <title>The genome sequence of Colletotrichum fioriniae PJ7.</title>
        <authorList>
            <person name="Baroncelli R."/>
        </authorList>
    </citation>
    <scope>NUCLEOTIDE SEQUENCE [LARGE SCALE GENOMIC DNA]</scope>
    <source>
        <strain evidence="7">Col 31</strain>
    </source>
</reference>
<evidence type="ECO:0000256" key="1">
    <source>
        <dbReference type="ARBA" id="ARBA00001971"/>
    </source>
</evidence>
<accession>A0AAI9V5G3</accession>
<organism evidence="7 8">
    <name type="scientific">Colletotrichum melonis</name>
    <dbReference type="NCBI Taxonomy" id="1209925"/>
    <lineage>
        <taxon>Eukaryota</taxon>
        <taxon>Fungi</taxon>
        <taxon>Dikarya</taxon>
        <taxon>Ascomycota</taxon>
        <taxon>Pezizomycotina</taxon>
        <taxon>Sordariomycetes</taxon>
        <taxon>Hypocreomycetidae</taxon>
        <taxon>Glomerellales</taxon>
        <taxon>Glomerellaceae</taxon>
        <taxon>Colletotrichum</taxon>
        <taxon>Colletotrichum acutatum species complex</taxon>
    </lineage>
</organism>
<dbReference type="GO" id="GO:0004497">
    <property type="term" value="F:monooxygenase activity"/>
    <property type="evidence" value="ECO:0007669"/>
    <property type="project" value="UniProtKB-KW"/>
</dbReference>
<sequence>MVPVATSPPGLISMKSRVINKFYEPLVLLKAMNDEMTNLAEFVDPDDLNYRGDVKRIFQAFIYKLAHVCDSTPGNGGGTVTSIMLLHGSEATNVEYHLASNQRIADDLKNVRAYIQYLLERLNRASTSERTSELRKDLLNAVLWFNRPRINSYIVRLKKEIQRCIDDARNVESVIESLTSTLGLLEFHDDRMATQSHYDATDLHKCNVLLHNLINLKASEVWVYIDQQATGVRLNGVTSNSSSCWPEIRHMVNRLLAYCKDIEFFLLAKDNWPEIFRNFEILIHPSSHPLSRPGRNKSMTAEGIVGRMTRKEDIIEKFREFVQDLQIMHLDQRIQTEYQKDNFRPIVHSEILLLDHVEKTAGGISPDRFFNNWMYIGSSKPTCRLCEYYFEEHRSGVGHRSSHKNLYISWRVPDVLQSEGHGGEEKRQVMVDRLLLRIRKDAFNLVEKKVRPTFRNHDSITSSVSMTLHGKWSEASDISDVMASMGSLQLNNDGDTHNIVKFYLGPMRVYFVQGGESVQAMFRSSTSISSNKFILLVMRNLQGSAQKDVDKFANDLSGRQRVPAPGYENTPQEERYWYTLHHITVEHLSRAEPTAHLAETYTNFFNEALEKQPVGQWATVRLLEFLKREMCASAIRSFCGTELLEMFPDYVEQFWRFDSIAFQVVYGLPKWINSGPVNERDKLNGMTQEYLRKAFAKFDWDGSVVDSIWEPTFGSSYVRKMTKWLHDTDMAPETQAGFYMIAIFGINANTIPITTWAMIELLRDQKLFQAVRSEALETLNVDPVTGKRSFNVSKLISMPLMQSIYTECMRLHVSIALSREVVETTTLHGFRLEKGSIIQAPTHFVHLDEQIWSQEGHSASEFWAERHLKHVKKVEEGTDRLTTEKQFVLAGKTNEFIPFGGGPSMCPGRFFAKQEILLTIAILVTKFDMEFVEWTNLDGSKSDRPPVDDERYFGTAAVPPDRDVKVRWKKLW</sequence>
<dbReference type="PRINTS" id="PR00465">
    <property type="entry name" value="EP450IV"/>
</dbReference>
<keyword evidence="5" id="KW-0503">Monooxygenase</keyword>
<proteinExistence type="inferred from homology"/>
<evidence type="ECO:0000256" key="3">
    <source>
        <dbReference type="ARBA" id="ARBA00022723"/>
    </source>
</evidence>
<evidence type="ECO:0000256" key="2">
    <source>
        <dbReference type="ARBA" id="ARBA00010617"/>
    </source>
</evidence>
<keyword evidence="3 6" id="KW-0479">Metal-binding</keyword>
<gene>
    <name evidence="7" type="ORF">CMEL01_01573</name>
</gene>
<dbReference type="GO" id="GO:0016705">
    <property type="term" value="F:oxidoreductase activity, acting on paired donors, with incorporation or reduction of molecular oxygen"/>
    <property type="evidence" value="ECO:0007669"/>
    <property type="project" value="InterPro"/>
</dbReference>
<keyword evidence="6" id="KW-0349">Heme</keyword>
<evidence type="ECO:0000313" key="8">
    <source>
        <dbReference type="Proteomes" id="UP001239795"/>
    </source>
</evidence>
<keyword evidence="5" id="KW-0560">Oxidoreductase</keyword>
<dbReference type="Gene3D" id="1.10.630.10">
    <property type="entry name" value="Cytochrome P450"/>
    <property type="match status" value="1"/>
</dbReference>
<dbReference type="Pfam" id="PF14441">
    <property type="entry name" value="OTT_1508_deam"/>
    <property type="match status" value="1"/>
</dbReference>
<dbReference type="Pfam" id="PF00067">
    <property type="entry name" value="p450"/>
    <property type="match status" value="1"/>
</dbReference>
<keyword evidence="8" id="KW-1185">Reference proteome</keyword>
<dbReference type="Proteomes" id="UP001239795">
    <property type="component" value="Unassembled WGS sequence"/>
</dbReference>
<dbReference type="PANTHER" id="PTHR42037:SF1">
    <property type="match status" value="1"/>
</dbReference>